<dbReference type="AlphaFoldDB" id="S3E5P4"/>
<dbReference type="OrthoDB" id="5325318at2759"/>
<proteinExistence type="inferred from homology"/>
<evidence type="ECO:0000313" key="5">
    <source>
        <dbReference type="Proteomes" id="UP000016922"/>
    </source>
</evidence>
<dbReference type="GO" id="GO:0016616">
    <property type="term" value="F:oxidoreductase activity, acting on the CH-OH group of donors, NAD or NADP as acceptor"/>
    <property type="evidence" value="ECO:0007669"/>
    <property type="project" value="UniProtKB-ARBA"/>
</dbReference>
<comment type="similarity">
    <text evidence="1">Belongs to the short-chain dehydrogenases/reductases (SDR) family.</text>
</comment>
<evidence type="ECO:0000256" key="1">
    <source>
        <dbReference type="ARBA" id="ARBA00006484"/>
    </source>
</evidence>
<keyword evidence="2" id="KW-0521">NADP</keyword>
<dbReference type="eggNOG" id="KOG0725">
    <property type="taxonomic scope" value="Eukaryota"/>
</dbReference>
<dbReference type="InterPro" id="IPR002347">
    <property type="entry name" value="SDR_fam"/>
</dbReference>
<dbReference type="GeneID" id="19465759"/>
<sequence>MNGEATLRDGTPVAADRTYKTCTVQDLLSLEGNTTVITGGGRGIGLALAFAVAQAGSNVAVIDALLEPHEDFAELKNFGIKAKYYKVDVTEHAQIIGVFRAIADEFSGIDGCITAAGIVLDKPFLEHGWDETMKVQMVNQMGTFFCAQEAAKHMKSRGKGSIIMISSIAATMAIPAQTMPAYGASKAFVKSLSVHLGVELGPFNIRVNSISPGYIRTDMTAKVGLQSPRLLELFTDAPPMKKMGERTDLMGAAVYLLSEASAYTTASDMMITGGLHAGRFD</sequence>
<name>S3E5P4_GLAL2</name>
<keyword evidence="5" id="KW-1185">Reference proteome</keyword>
<evidence type="ECO:0000256" key="2">
    <source>
        <dbReference type="ARBA" id="ARBA00022857"/>
    </source>
</evidence>
<dbReference type="KEGG" id="glz:GLAREA_06706"/>
<dbReference type="PANTHER" id="PTHR43008">
    <property type="entry name" value="BENZIL REDUCTASE"/>
    <property type="match status" value="1"/>
</dbReference>
<dbReference type="Pfam" id="PF13561">
    <property type="entry name" value="adh_short_C2"/>
    <property type="match status" value="1"/>
</dbReference>
<dbReference type="PROSITE" id="PS00061">
    <property type="entry name" value="ADH_SHORT"/>
    <property type="match status" value="1"/>
</dbReference>
<dbReference type="RefSeq" id="XP_008078845.1">
    <property type="nucleotide sequence ID" value="XM_008080654.1"/>
</dbReference>
<dbReference type="STRING" id="1116229.S3E5P4"/>
<evidence type="ECO:0000313" key="4">
    <source>
        <dbReference type="EMBL" id="EPE33693.1"/>
    </source>
</evidence>
<dbReference type="OMA" id="CIDKPFL"/>
<organism evidence="4 5">
    <name type="scientific">Glarea lozoyensis (strain ATCC 20868 / MF5171)</name>
    <dbReference type="NCBI Taxonomy" id="1116229"/>
    <lineage>
        <taxon>Eukaryota</taxon>
        <taxon>Fungi</taxon>
        <taxon>Dikarya</taxon>
        <taxon>Ascomycota</taxon>
        <taxon>Pezizomycotina</taxon>
        <taxon>Leotiomycetes</taxon>
        <taxon>Helotiales</taxon>
        <taxon>Helotiaceae</taxon>
        <taxon>Glarea</taxon>
    </lineage>
</organism>
<dbReference type="PANTHER" id="PTHR43008:SF4">
    <property type="entry name" value="CHAIN DEHYDROGENASE, PUTATIVE (AFU_ORTHOLOGUE AFUA_4G08710)-RELATED"/>
    <property type="match status" value="1"/>
</dbReference>
<dbReference type="InterPro" id="IPR020904">
    <property type="entry name" value="Sc_DH/Rdtase_CS"/>
</dbReference>
<dbReference type="SUPFAM" id="SSF51735">
    <property type="entry name" value="NAD(P)-binding Rossmann-fold domains"/>
    <property type="match status" value="1"/>
</dbReference>
<accession>S3E5P4</accession>
<dbReference type="PRINTS" id="PR00081">
    <property type="entry name" value="GDHRDH"/>
</dbReference>
<reference evidence="4 5" key="1">
    <citation type="journal article" date="2013" name="BMC Genomics">
        <title>Genomics-driven discovery of the pneumocandin biosynthetic gene cluster in the fungus Glarea lozoyensis.</title>
        <authorList>
            <person name="Chen L."/>
            <person name="Yue Q."/>
            <person name="Zhang X."/>
            <person name="Xiang M."/>
            <person name="Wang C."/>
            <person name="Li S."/>
            <person name="Che Y."/>
            <person name="Ortiz-Lopez F.J."/>
            <person name="Bills G.F."/>
            <person name="Liu X."/>
            <person name="An Z."/>
        </authorList>
    </citation>
    <scope>NUCLEOTIDE SEQUENCE [LARGE SCALE GENOMIC DNA]</scope>
    <source>
        <strain evidence="5">ATCC 20868 / MF5171</strain>
    </source>
</reference>
<dbReference type="GO" id="GO:0009688">
    <property type="term" value="P:abscisic acid biosynthetic process"/>
    <property type="evidence" value="ECO:0007669"/>
    <property type="project" value="UniProtKB-ARBA"/>
</dbReference>
<dbReference type="EMBL" id="KE145357">
    <property type="protein sequence ID" value="EPE33693.1"/>
    <property type="molecule type" value="Genomic_DNA"/>
</dbReference>
<dbReference type="HOGENOM" id="CLU_010194_1_1_1"/>
<dbReference type="InterPro" id="IPR036291">
    <property type="entry name" value="NAD(P)-bd_dom_sf"/>
</dbReference>
<keyword evidence="3" id="KW-0560">Oxidoreductase</keyword>
<dbReference type="GO" id="GO:0050664">
    <property type="term" value="F:oxidoreductase activity, acting on NAD(P)H, oxygen as acceptor"/>
    <property type="evidence" value="ECO:0007669"/>
    <property type="project" value="TreeGrafter"/>
</dbReference>
<dbReference type="FunFam" id="3.40.50.720:FF:000084">
    <property type="entry name" value="Short-chain dehydrogenase reductase"/>
    <property type="match status" value="1"/>
</dbReference>
<gene>
    <name evidence="4" type="ORF">GLAREA_06706</name>
</gene>
<dbReference type="Proteomes" id="UP000016922">
    <property type="component" value="Unassembled WGS sequence"/>
</dbReference>
<dbReference type="Gene3D" id="3.40.50.720">
    <property type="entry name" value="NAD(P)-binding Rossmann-like Domain"/>
    <property type="match status" value="1"/>
</dbReference>
<evidence type="ECO:0000256" key="3">
    <source>
        <dbReference type="ARBA" id="ARBA00023002"/>
    </source>
</evidence>
<protein>
    <submittedName>
        <fullName evidence="4">NAD(P)-binding Rossmann-fold containing protein</fullName>
    </submittedName>
</protein>